<dbReference type="InterPro" id="IPR023885">
    <property type="entry name" value="4Fe4S-binding_SPASM_dom"/>
</dbReference>
<comment type="similarity">
    <text evidence="6">Belongs to the radical SAM superfamily. Anaerobic sulfatase-maturating enzyme family.</text>
</comment>
<dbReference type="PANTHER" id="PTHR43273">
    <property type="entry name" value="ANAEROBIC SULFATASE-MATURATING ENZYME HOMOLOG ASLB-RELATED"/>
    <property type="match status" value="1"/>
</dbReference>
<dbReference type="SFLD" id="SFLDG01072">
    <property type="entry name" value="dehydrogenase_like"/>
    <property type="match status" value="1"/>
</dbReference>
<dbReference type="InterPro" id="IPR058240">
    <property type="entry name" value="rSAM_sf"/>
</dbReference>
<keyword evidence="2" id="KW-0949">S-adenosyl-L-methionine</keyword>
<evidence type="ECO:0000259" key="7">
    <source>
        <dbReference type="PROSITE" id="PS51918"/>
    </source>
</evidence>
<keyword evidence="4" id="KW-0408">Iron</keyword>
<dbReference type="Pfam" id="PF13186">
    <property type="entry name" value="SPASM"/>
    <property type="match status" value="1"/>
</dbReference>
<dbReference type="InterPro" id="IPR007197">
    <property type="entry name" value="rSAM"/>
</dbReference>
<dbReference type="AlphaFoldDB" id="A0A3B1BZS6"/>
<dbReference type="GO" id="GO:0046872">
    <property type="term" value="F:metal ion binding"/>
    <property type="evidence" value="ECO:0007669"/>
    <property type="project" value="UniProtKB-KW"/>
</dbReference>
<sequence length="469" mass="52335">MTKTISPNHASSRGVYINSGSGASLTPVDIGHFEYIGLVDPDSAFWSLVRKEKLGYALTDGDFLKSYGEKRETFLKEMDTLRFGLKPSAVYFNPTDRCNLNCSYCYISQDIRREGEHMSEPKLLEALGKLKLFFSETIGDETKPQIIFHGSEPLLNKSAVFAGIEKYKDDFLFGIQTNGTNLNDEAIEFLTSNNIGIGLSLDSHRSEIADSTRKTWAGESVFRHVIETLEKLKGYPNYNVICTATENNMEDLPGIVEFFHSMEIPACMLNPVRITMPGGREVKPDDHKLAEYYLKALDKSHELYIKTGRKLIVANFANIVLSIIAPLARRLMCDISPCGGGRCFFAVSAKGDMYPCSEFISLDEYKGGNLFDGDIKDAFKSVAFQKVTGRTVEDIDPCNRCAIRHYCGSPCPAEAAEAHGDINLPGGFCELYEEQARYAFRLIADGKENDFLWDNWDEGTSTTINLTSL</sequence>
<comment type="cofactor">
    <cofactor evidence="1">
        <name>[4Fe-4S] cluster</name>
        <dbReference type="ChEBI" id="CHEBI:49883"/>
    </cofactor>
</comment>
<evidence type="ECO:0000313" key="8">
    <source>
        <dbReference type="EMBL" id="VAX17274.1"/>
    </source>
</evidence>
<organism evidence="8">
    <name type="scientific">hydrothermal vent metagenome</name>
    <dbReference type="NCBI Taxonomy" id="652676"/>
    <lineage>
        <taxon>unclassified sequences</taxon>
        <taxon>metagenomes</taxon>
        <taxon>ecological metagenomes</taxon>
    </lineage>
</organism>
<dbReference type="PANTHER" id="PTHR43273:SF3">
    <property type="entry name" value="ANAEROBIC SULFATASE-MATURATING ENZYME HOMOLOG ASLB-RELATED"/>
    <property type="match status" value="1"/>
</dbReference>
<dbReference type="InterPro" id="IPR026423">
    <property type="entry name" value="rSAM_cobopep"/>
</dbReference>
<dbReference type="SFLD" id="SFLDG01384">
    <property type="entry name" value="thioether_bond_formation_requi"/>
    <property type="match status" value="1"/>
</dbReference>
<dbReference type="SFLD" id="SFLDG01386">
    <property type="entry name" value="main_SPASM_domain-containing"/>
    <property type="match status" value="1"/>
</dbReference>
<keyword evidence="3" id="KW-0479">Metal-binding</keyword>
<proteinExistence type="inferred from homology"/>
<dbReference type="InterPro" id="IPR013785">
    <property type="entry name" value="Aldolase_TIM"/>
</dbReference>
<dbReference type="PROSITE" id="PS51918">
    <property type="entry name" value="RADICAL_SAM"/>
    <property type="match status" value="1"/>
</dbReference>
<dbReference type="Gene3D" id="3.20.20.70">
    <property type="entry name" value="Aldolase class I"/>
    <property type="match status" value="1"/>
</dbReference>
<dbReference type="CDD" id="cd01335">
    <property type="entry name" value="Radical_SAM"/>
    <property type="match status" value="1"/>
</dbReference>
<dbReference type="Pfam" id="PF04055">
    <property type="entry name" value="Radical_SAM"/>
    <property type="match status" value="1"/>
</dbReference>
<dbReference type="NCBIfam" id="TIGR04085">
    <property type="entry name" value="rSAM_more_4Fe4S"/>
    <property type="match status" value="1"/>
</dbReference>
<dbReference type="GO" id="GO:0016491">
    <property type="term" value="F:oxidoreductase activity"/>
    <property type="evidence" value="ECO:0007669"/>
    <property type="project" value="InterPro"/>
</dbReference>
<accession>A0A3B1BZS6</accession>
<evidence type="ECO:0000256" key="6">
    <source>
        <dbReference type="ARBA" id="ARBA00023601"/>
    </source>
</evidence>
<reference evidence="8" key="1">
    <citation type="submission" date="2018-06" db="EMBL/GenBank/DDBJ databases">
        <authorList>
            <person name="Zhirakovskaya E."/>
        </authorList>
    </citation>
    <scope>NUCLEOTIDE SEQUENCE</scope>
</reference>
<protein>
    <recommendedName>
        <fullName evidence="7">Radical SAM core domain-containing protein</fullName>
    </recommendedName>
</protein>
<evidence type="ECO:0000256" key="3">
    <source>
        <dbReference type="ARBA" id="ARBA00022723"/>
    </source>
</evidence>
<feature type="domain" description="Radical SAM core" evidence="7">
    <location>
        <begin position="84"/>
        <end position="310"/>
    </location>
</feature>
<dbReference type="InterPro" id="IPR006638">
    <property type="entry name" value="Elp3/MiaA/NifB-like_rSAM"/>
</dbReference>
<gene>
    <name evidence="8" type="ORF">MNBD_NITROSPINAE01-1794</name>
</gene>
<evidence type="ECO:0000256" key="2">
    <source>
        <dbReference type="ARBA" id="ARBA00022691"/>
    </source>
</evidence>
<dbReference type="SFLD" id="SFLDG01067">
    <property type="entry name" value="SPASM/twitch_domain_containing"/>
    <property type="match status" value="1"/>
</dbReference>
<evidence type="ECO:0000256" key="4">
    <source>
        <dbReference type="ARBA" id="ARBA00023004"/>
    </source>
</evidence>
<dbReference type="SUPFAM" id="SSF102114">
    <property type="entry name" value="Radical SAM enzymes"/>
    <property type="match status" value="1"/>
</dbReference>
<evidence type="ECO:0000256" key="1">
    <source>
        <dbReference type="ARBA" id="ARBA00001966"/>
    </source>
</evidence>
<dbReference type="SMART" id="SM00729">
    <property type="entry name" value="Elp3"/>
    <property type="match status" value="1"/>
</dbReference>
<dbReference type="SFLD" id="SFLDS00029">
    <property type="entry name" value="Radical_SAM"/>
    <property type="match status" value="1"/>
</dbReference>
<dbReference type="InterPro" id="IPR023867">
    <property type="entry name" value="Sulphatase_maturase_rSAM"/>
</dbReference>
<dbReference type="GO" id="GO:0051536">
    <property type="term" value="F:iron-sulfur cluster binding"/>
    <property type="evidence" value="ECO:0007669"/>
    <property type="project" value="UniProtKB-KW"/>
</dbReference>
<keyword evidence="5" id="KW-0411">Iron-sulfur</keyword>
<dbReference type="EMBL" id="UOGC01000049">
    <property type="protein sequence ID" value="VAX17274.1"/>
    <property type="molecule type" value="Genomic_DNA"/>
</dbReference>
<name>A0A3B1BZS6_9ZZZZ</name>
<evidence type="ECO:0000256" key="5">
    <source>
        <dbReference type="ARBA" id="ARBA00023014"/>
    </source>
</evidence>
<dbReference type="NCBIfam" id="TIGR04163">
    <property type="entry name" value="rSAM_cobopep"/>
    <property type="match status" value="1"/>
</dbReference>